<keyword evidence="2" id="KW-0808">Transferase</keyword>
<evidence type="ECO:0000256" key="1">
    <source>
        <dbReference type="ARBA" id="ARBA00010209"/>
    </source>
</evidence>
<proteinExistence type="inferred from homology"/>
<dbReference type="InterPro" id="IPR017795">
    <property type="entry name" value="ABBA_NscD-like"/>
</dbReference>
<dbReference type="OrthoDB" id="3354387at2759"/>
<reference evidence="4" key="2">
    <citation type="submission" date="2015-01" db="EMBL/GenBank/DDBJ databases">
        <title>Evolutionary Origins and Diversification of the Mycorrhizal Mutualists.</title>
        <authorList>
            <consortium name="DOE Joint Genome Institute"/>
            <consortium name="Mycorrhizal Genomics Consortium"/>
            <person name="Kohler A."/>
            <person name="Kuo A."/>
            <person name="Nagy L.G."/>
            <person name="Floudas D."/>
            <person name="Copeland A."/>
            <person name="Barry K.W."/>
            <person name="Cichocki N."/>
            <person name="Veneault-Fourrey C."/>
            <person name="LaButti K."/>
            <person name="Lindquist E.A."/>
            <person name="Lipzen A."/>
            <person name="Lundell T."/>
            <person name="Morin E."/>
            <person name="Murat C."/>
            <person name="Riley R."/>
            <person name="Ohm R."/>
            <person name="Sun H."/>
            <person name="Tunlid A."/>
            <person name="Henrissat B."/>
            <person name="Grigoriev I.V."/>
            <person name="Hibbett D.S."/>
            <person name="Martin F."/>
        </authorList>
    </citation>
    <scope>NUCLEOTIDE SEQUENCE [LARGE SCALE GENOMIC DNA]</scope>
    <source>
        <strain evidence="4">F 1598</strain>
    </source>
</reference>
<evidence type="ECO:0000313" key="3">
    <source>
        <dbReference type="EMBL" id="KIM73282.1"/>
    </source>
</evidence>
<evidence type="ECO:0000256" key="2">
    <source>
        <dbReference type="ARBA" id="ARBA00022679"/>
    </source>
</evidence>
<dbReference type="Proteomes" id="UP000054166">
    <property type="component" value="Unassembled WGS sequence"/>
</dbReference>
<dbReference type="EMBL" id="KN833087">
    <property type="protein sequence ID" value="KIM73282.1"/>
    <property type="molecule type" value="Genomic_DNA"/>
</dbReference>
<reference evidence="3 4" key="1">
    <citation type="submission" date="2014-04" db="EMBL/GenBank/DDBJ databases">
        <authorList>
            <consortium name="DOE Joint Genome Institute"/>
            <person name="Kuo A."/>
            <person name="Tarkka M."/>
            <person name="Buscot F."/>
            <person name="Kohler A."/>
            <person name="Nagy L.G."/>
            <person name="Floudas D."/>
            <person name="Copeland A."/>
            <person name="Barry K.W."/>
            <person name="Cichocki N."/>
            <person name="Veneault-Fourrey C."/>
            <person name="LaButti K."/>
            <person name="Lindquist E.A."/>
            <person name="Lipzen A."/>
            <person name="Lundell T."/>
            <person name="Morin E."/>
            <person name="Murat C."/>
            <person name="Sun H."/>
            <person name="Tunlid A."/>
            <person name="Henrissat B."/>
            <person name="Grigoriev I.V."/>
            <person name="Hibbett D.S."/>
            <person name="Martin F."/>
            <person name="Nordberg H.P."/>
            <person name="Cantor M.N."/>
            <person name="Hua S.X."/>
        </authorList>
    </citation>
    <scope>NUCLEOTIDE SEQUENCE [LARGE SCALE GENOMIC DNA]</scope>
    <source>
        <strain evidence="3 4">F 1598</strain>
    </source>
</reference>
<gene>
    <name evidence="3" type="ORF">PILCRDRAFT_731211</name>
</gene>
<dbReference type="SFLD" id="SFLDS00036">
    <property type="entry name" value="Aromatic_Prenyltransferase"/>
    <property type="match status" value="1"/>
</dbReference>
<dbReference type="STRING" id="765440.A0A0C3B7I8"/>
<dbReference type="AlphaFoldDB" id="A0A0C3B7I8"/>
<dbReference type="PANTHER" id="PTHR40627:SF4">
    <property type="entry name" value="PRENYLTRANSFERASE ASQH1-RELATED"/>
    <property type="match status" value="1"/>
</dbReference>
<dbReference type="SFLD" id="SFLDG01162">
    <property type="entry name" value="I"/>
    <property type="match status" value="1"/>
</dbReference>
<dbReference type="Pfam" id="PF11991">
    <property type="entry name" value="Trp_DMAT"/>
    <property type="match status" value="1"/>
</dbReference>
<dbReference type="NCBIfam" id="TIGR03429">
    <property type="entry name" value="arom_pren_DMATS"/>
    <property type="match status" value="1"/>
</dbReference>
<dbReference type="InterPro" id="IPR033964">
    <property type="entry name" value="ABBA"/>
</dbReference>
<dbReference type="InParanoid" id="A0A0C3B7I8"/>
<dbReference type="GO" id="GO:0016765">
    <property type="term" value="F:transferase activity, transferring alkyl or aryl (other than methyl) groups"/>
    <property type="evidence" value="ECO:0007669"/>
    <property type="project" value="InterPro"/>
</dbReference>
<dbReference type="CDD" id="cd13929">
    <property type="entry name" value="PT-DMATS_CymD"/>
    <property type="match status" value="1"/>
</dbReference>
<organism evidence="3 4">
    <name type="scientific">Piloderma croceum (strain F 1598)</name>
    <dbReference type="NCBI Taxonomy" id="765440"/>
    <lineage>
        <taxon>Eukaryota</taxon>
        <taxon>Fungi</taxon>
        <taxon>Dikarya</taxon>
        <taxon>Basidiomycota</taxon>
        <taxon>Agaricomycotina</taxon>
        <taxon>Agaricomycetes</taxon>
        <taxon>Agaricomycetidae</taxon>
        <taxon>Atheliales</taxon>
        <taxon>Atheliaceae</taxon>
        <taxon>Piloderma</taxon>
    </lineage>
</organism>
<protein>
    <recommendedName>
        <fullName evidence="5">Aromatic prenyltransferase</fullName>
    </recommendedName>
</protein>
<evidence type="ECO:0000313" key="4">
    <source>
        <dbReference type="Proteomes" id="UP000054166"/>
    </source>
</evidence>
<keyword evidence="4" id="KW-1185">Reference proteome</keyword>
<accession>A0A0C3B7I8</accession>
<comment type="similarity">
    <text evidence="1">Belongs to the tryptophan dimethylallyltransferase family.</text>
</comment>
<dbReference type="PANTHER" id="PTHR40627">
    <property type="entry name" value="INDOLE PRENYLTRANSFERASE TDIB-RELATED"/>
    <property type="match status" value="1"/>
</dbReference>
<name>A0A0C3B7I8_PILCF</name>
<dbReference type="HOGENOM" id="CLU_037431_2_2_1"/>
<evidence type="ECO:0008006" key="5">
    <source>
        <dbReference type="Google" id="ProtNLM"/>
    </source>
</evidence>
<dbReference type="GO" id="GO:0009820">
    <property type="term" value="P:alkaloid metabolic process"/>
    <property type="evidence" value="ECO:0007669"/>
    <property type="project" value="InterPro"/>
</dbReference>
<sequence>MQETQCGSDLLGCIAHHIPSSHDGQLNCATAWRQDATYMLRSLLERSSYPPNACRQYAYFETAYLIPFCGLSPRETTGPSSYVGDDGTPIEFSWVIESEDKMTVRCVIEPISSFGTLTPSNTWMSFLLSLRNFSAHDTFDIAWAQTCFDYFAHHSPLNGNTSQHSTQFIVGADYTHNDGIVGKAYFIPHIRSQATGISSDKLVTECMKVLGLEDPWAMVIRYLATLPEHYQVKTEIVAVDCVQPSQNRAKVYVRTQASSLSSIIDLMTLGGELSDAAILSAVATVRHLWHLLFSEADESVSIPCLRPGHFSSGFVVYFEMRLNRSTPSTKTYIPVRHYCRDDAIISQAMAQYYREIGLCSVGDRYVSDIQHLCPHRDLSARTGVQAYIGRAARKRGSQVSVYLSPESFAPERKLKTIPDKIENIENTRRS</sequence>